<evidence type="ECO:0000256" key="7">
    <source>
        <dbReference type="ARBA" id="ARBA00023002"/>
    </source>
</evidence>
<dbReference type="EMBL" id="KM366790">
    <property type="protein sequence ID" value="AIM40220.1"/>
    <property type="molecule type" value="mRNA"/>
</dbReference>
<comment type="cofactor">
    <cofactor evidence="12">
        <name>Fe(2+)</name>
        <dbReference type="ChEBI" id="CHEBI:29033"/>
    </cofactor>
</comment>
<dbReference type="CDD" id="cd03505">
    <property type="entry name" value="Delta9-FADS-like"/>
    <property type="match status" value="1"/>
</dbReference>
<evidence type="ECO:0000256" key="13">
    <source>
        <dbReference type="SAM" id="Phobius"/>
    </source>
</evidence>
<keyword evidence="9" id="KW-0443">Lipid metabolism</keyword>
<evidence type="ECO:0000256" key="2">
    <source>
        <dbReference type="ARBA" id="ARBA00009295"/>
    </source>
</evidence>
<keyword evidence="3 12" id="KW-0444">Lipid biosynthesis</keyword>
<dbReference type="PANTHER" id="PTHR11351:SF31">
    <property type="entry name" value="DESATURASE 1, ISOFORM A-RELATED"/>
    <property type="match status" value="1"/>
</dbReference>
<dbReference type="Pfam" id="PF00487">
    <property type="entry name" value="FA_desaturase"/>
    <property type="match status" value="1"/>
</dbReference>
<keyword evidence="5" id="KW-0276">Fatty acid metabolism</keyword>
<dbReference type="PRINTS" id="PR00075">
    <property type="entry name" value="FACDDSATRASE"/>
</dbReference>
<keyword evidence="11 12" id="KW-0275">Fatty acid biosynthesis</keyword>
<keyword evidence="8" id="KW-0408">Iron</keyword>
<evidence type="ECO:0000256" key="3">
    <source>
        <dbReference type="ARBA" id="ARBA00022516"/>
    </source>
</evidence>
<feature type="transmembrane region" description="Helical" evidence="13">
    <location>
        <begin position="178"/>
        <end position="198"/>
    </location>
</feature>
<proteinExistence type="evidence at transcript level"/>
<evidence type="ECO:0000256" key="9">
    <source>
        <dbReference type="ARBA" id="ARBA00023098"/>
    </source>
</evidence>
<dbReference type="AlphaFoldDB" id="A0A0M3L9E8"/>
<evidence type="ECO:0000256" key="4">
    <source>
        <dbReference type="ARBA" id="ARBA00022692"/>
    </source>
</evidence>
<keyword evidence="10 13" id="KW-0472">Membrane</keyword>
<evidence type="ECO:0000256" key="10">
    <source>
        <dbReference type="ARBA" id="ARBA00023136"/>
    </source>
</evidence>
<accession>A0A0M3L9E8</accession>
<feature type="transmembrane region" description="Helical" evidence="13">
    <location>
        <begin position="210"/>
        <end position="230"/>
    </location>
</feature>
<organism evidence="15">
    <name type="scientific">Cydia pomonella</name>
    <name type="common">Codling moth</name>
    <dbReference type="NCBI Taxonomy" id="82600"/>
    <lineage>
        <taxon>Eukaryota</taxon>
        <taxon>Metazoa</taxon>
        <taxon>Ecdysozoa</taxon>
        <taxon>Arthropoda</taxon>
        <taxon>Hexapoda</taxon>
        <taxon>Insecta</taxon>
        <taxon>Pterygota</taxon>
        <taxon>Neoptera</taxon>
        <taxon>Endopterygota</taxon>
        <taxon>Lepidoptera</taxon>
        <taxon>Glossata</taxon>
        <taxon>Ditrysia</taxon>
        <taxon>Tortricoidea</taxon>
        <taxon>Tortricidae</taxon>
        <taxon>Olethreutinae</taxon>
        <taxon>Grapholitini</taxon>
        <taxon>Cydia</taxon>
    </lineage>
</organism>
<comment type="subcellular location">
    <subcellularLocation>
        <location evidence="1">Membrane</location>
        <topology evidence="1">Multi-pass membrane protein</topology>
    </subcellularLocation>
</comment>
<dbReference type="InterPro" id="IPR015876">
    <property type="entry name" value="Acyl-CoA_DS"/>
</dbReference>
<protein>
    <submittedName>
        <fullName evidence="15">Desaturase</fullName>
    </submittedName>
</protein>
<reference evidence="15" key="1">
    <citation type="submission" date="2014-08" db="EMBL/GenBank/DDBJ databases">
        <title>Desaturase orthologues with different specificity, Delta9 and Delta10 respectively, account for differences in sex pheromone biosynthesis between the two tortricid moths Cydia pomonella and Grapholita molesta.</title>
        <authorList>
            <person name="Ding B.-J."/>
            <person name="Loefstedt C."/>
        </authorList>
    </citation>
    <scope>NUCLEOTIDE SEQUENCE</scope>
    <source>
        <strain evidence="15">3182_MATE</strain>
        <tissue evidence="15">Pheromone gland</tissue>
    </source>
</reference>
<dbReference type="GO" id="GO:0006636">
    <property type="term" value="P:unsaturated fatty acid biosynthetic process"/>
    <property type="evidence" value="ECO:0007669"/>
    <property type="project" value="TreeGrafter"/>
</dbReference>
<evidence type="ECO:0000256" key="8">
    <source>
        <dbReference type="ARBA" id="ARBA00023004"/>
    </source>
</evidence>
<dbReference type="GO" id="GO:0005789">
    <property type="term" value="C:endoplasmic reticulum membrane"/>
    <property type="evidence" value="ECO:0007669"/>
    <property type="project" value="TreeGrafter"/>
</dbReference>
<keyword evidence="7 12" id="KW-0560">Oxidoreductase</keyword>
<dbReference type="PANTHER" id="PTHR11351">
    <property type="entry name" value="ACYL-COA DESATURASE"/>
    <property type="match status" value="1"/>
</dbReference>
<dbReference type="InterPro" id="IPR005804">
    <property type="entry name" value="FA_desaturase_dom"/>
</dbReference>
<dbReference type="GO" id="GO:0005506">
    <property type="term" value="F:iron ion binding"/>
    <property type="evidence" value="ECO:0007669"/>
    <property type="project" value="TreeGrafter"/>
</dbReference>
<feature type="transmembrane region" description="Helical" evidence="13">
    <location>
        <begin position="95"/>
        <end position="114"/>
    </location>
</feature>
<evidence type="ECO:0000256" key="12">
    <source>
        <dbReference type="RuleBase" id="RU000581"/>
    </source>
</evidence>
<keyword evidence="6 13" id="KW-1133">Transmembrane helix</keyword>
<keyword evidence="4 12" id="KW-0812">Transmembrane</keyword>
<feature type="domain" description="Fatty acid desaturase" evidence="14">
    <location>
        <begin position="57"/>
        <end position="264"/>
    </location>
</feature>
<evidence type="ECO:0000259" key="14">
    <source>
        <dbReference type="Pfam" id="PF00487"/>
    </source>
</evidence>
<name>A0A0M3L9E8_CYDPO</name>
<dbReference type="GO" id="GO:0004768">
    <property type="term" value="F:stearoyl-CoA 9-desaturase activity"/>
    <property type="evidence" value="ECO:0007669"/>
    <property type="project" value="TreeGrafter"/>
</dbReference>
<feature type="transmembrane region" description="Helical" evidence="13">
    <location>
        <begin position="33"/>
        <end position="53"/>
    </location>
</feature>
<comment type="domain">
    <text evidence="12">The histidine box domains are involved in binding the catalytic metal ions.</text>
</comment>
<evidence type="ECO:0000256" key="5">
    <source>
        <dbReference type="ARBA" id="ARBA00022832"/>
    </source>
</evidence>
<evidence type="ECO:0000313" key="15">
    <source>
        <dbReference type="EMBL" id="AIM40220.1"/>
    </source>
</evidence>
<comment type="similarity">
    <text evidence="2 12">Belongs to the fatty acid desaturase type 1 family.</text>
</comment>
<evidence type="ECO:0000256" key="11">
    <source>
        <dbReference type="ARBA" id="ARBA00023160"/>
    </source>
</evidence>
<feature type="transmembrane region" description="Helical" evidence="13">
    <location>
        <begin position="60"/>
        <end position="83"/>
    </location>
</feature>
<evidence type="ECO:0000256" key="1">
    <source>
        <dbReference type="ARBA" id="ARBA00004141"/>
    </source>
</evidence>
<evidence type="ECO:0000256" key="6">
    <source>
        <dbReference type="ARBA" id="ARBA00022989"/>
    </source>
</evidence>
<sequence>MASYEQNDIVSEKRFPKLVAPQADSWRFRISHFNVVAFSYWHAAGLYGLYLCFTSARWPTIFLAAILTEASTLGVLCGAHRLWSHKSYKAKLPLQIILVIFQTLSGQYSVYNWVRDHRMHHRYSDTDGDPHNATRGFFYSHIGWLLVQKHPEVHKRGQDVEMSDITSNPLLAFQRKHAAILFTLICYVLPTIIPVYFWEETLSTAYHVNILRFILCLNFTGLINSAAHVFGNRPYDKEVMATENDSVMLLTLGEGSHNYHHVFPWDYRAAELGSWFNFSKTFIDFFALIGWAYDLKTADRKIIISRVERTGDGSYEGKEMRSERNRGQ</sequence>